<keyword evidence="2" id="KW-0378">Hydrolase</keyword>
<evidence type="ECO:0000259" key="1">
    <source>
        <dbReference type="Pfam" id="PF07969"/>
    </source>
</evidence>
<dbReference type="AlphaFoldDB" id="A0A3M8HDE6"/>
<dbReference type="SUPFAM" id="SSF51338">
    <property type="entry name" value="Composite domain of metallo-dependent hydrolases"/>
    <property type="match status" value="1"/>
</dbReference>
<dbReference type="InterPro" id="IPR032466">
    <property type="entry name" value="Metal_Hydrolase"/>
</dbReference>
<dbReference type="PANTHER" id="PTHR22642:SF2">
    <property type="entry name" value="PROTEIN LONG AFTER FAR-RED 3"/>
    <property type="match status" value="1"/>
</dbReference>
<dbReference type="InterPro" id="IPR013108">
    <property type="entry name" value="Amidohydro_3"/>
</dbReference>
<dbReference type="OrthoDB" id="9767366at2"/>
<name>A0A3M8HDE6_9BACI</name>
<dbReference type="CDD" id="cd01300">
    <property type="entry name" value="YtcJ_like"/>
    <property type="match status" value="1"/>
</dbReference>
<dbReference type="InterPro" id="IPR033932">
    <property type="entry name" value="YtcJ-like"/>
</dbReference>
<evidence type="ECO:0000313" key="3">
    <source>
        <dbReference type="Proteomes" id="UP000279909"/>
    </source>
</evidence>
<dbReference type="InterPro" id="IPR011059">
    <property type="entry name" value="Metal-dep_hydrolase_composite"/>
</dbReference>
<dbReference type="PANTHER" id="PTHR22642">
    <property type="entry name" value="IMIDAZOLONEPROPIONASE"/>
    <property type="match status" value="1"/>
</dbReference>
<proteinExistence type="predicted"/>
<dbReference type="Gene3D" id="3.20.20.140">
    <property type="entry name" value="Metal-dependent hydrolases"/>
    <property type="match status" value="1"/>
</dbReference>
<accession>A0A3M8HDE6</accession>
<dbReference type="Proteomes" id="UP000279909">
    <property type="component" value="Unassembled WGS sequence"/>
</dbReference>
<dbReference type="Pfam" id="PF07969">
    <property type="entry name" value="Amidohydro_3"/>
    <property type="match status" value="1"/>
</dbReference>
<reference evidence="2 3" key="1">
    <citation type="journal article" date="2014" name="Int. J. Syst. Evol. Microbiol.">
        <title>Lysinibacillus halotolerans sp. nov., isolated from saline-alkaline soil.</title>
        <authorList>
            <person name="Kong D."/>
            <person name="Wang Y."/>
            <person name="Zhao B."/>
            <person name="Li Y."/>
            <person name="Song J."/>
            <person name="Zhai Y."/>
            <person name="Zhang C."/>
            <person name="Wang H."/>
            <person name="Chen X."/>
            <person name="Zhao B."/>
            <person name="Ruan Z."/>
        </authorList>
    </citation>
    <scope>NUCLEOTIDE SEQUENCE [LARGE SCALE GENOMIC DNA]</scope>
    <source>
        <strain evidence="2 3">MCCC 1A12703</strain>
    </source>
</reference>
<sequence length="527" mass="58450">MKKLWYGGTIYTMEREGETVEAVLVEDDKIVAVGTMDELKNQADEQIDLQGAAMYPGFVDSHLHILFQGEKLLRLDLSKATSAEEMLELVKAAAQTTPPDKWLFGEGWNENNFVDKRIPTIEELDEIRKEPILLTRVCHHVALGNTAALRAGGIDQTTPSPSGGEIGRDENGNLNGLLYDQATNLVSNAIPKEGDSYIQYLVDALNLSIDDMLSKGLTGGHSEDMSYFGKFTNPLTAYEKVVGEKHHFRVNLLRHHAVFEEMMESNVQFDDPFIEPGAMKIFVDGALGGSTAALIEPYADNPNNKGLFIHTDDQLESLVKLARKYNEAIAVHIIGDAAAQQVLNVIEKYPAPKGKRDRLIHCCILNEQLIHRMTKLPVILDLQPAFVPSDFPWAIDRLGGERLKYAYAWKTLMNRGLMCAAGTDAPVEDIDPIATIYAAVERKKPTDDHDGYLPHEKLTRFEAIRAYTVGSAQAIGKEEVRGLIKAGFDADFSIFDRDLLKGTSEEMLKAKAVQTVVAGRIVFKLPL</sequence>
<dbReference type="SUPFAM" id="SSF51556">
    <property type="entry name" value="Metallo-dependent hydrolases"/>
    <property type="match status" value="1"/>
</dbReference>
<organism evidence="2 3">
    <name type="scientific">Lysinibacillus halotolerans</name>
    <dbReference type="NCBI Taxonomy" id="1368476"/>
    <lineage>
        <taxon>Bacteria</taxon>
        <taxon>Bacillati</taxon>
        <taxon>Bacillota</taxon>
        <taxon>Bacilli</taxon>
        <taxon>Bacillales</taxon>
        <taxon>Bacillaceae</taxon>
        <taxon>Lysinibacillus</taxon>
    </lineage>
</organism>
<gene>
    <name evidence="2" type="ORF">EC501_04910</name>
</gene>
<dbReference type="Gene3D" id="2.30.40.10">
    <property type="entry name" value="Urease, subunit C, domain 1"/>
    <property type="match status" value="1"/>
</dbReference>
<dbReference type="RefSeq" id="WP_122971184.1">
    <property type="nucleotide sequence ID" value="NZ_RHLQ01000008.1"/>
</dbReference>
<dbReference type="EMBL" id="RHLQ01000008">
    <property type="protein sequence ID" value="RND00350.1"/>
    <property type="molecule type" value="Genomic_DNA"/>
</dbReference>
<evidence type="ECO:0000313" key="2">
    <source>
        <dbReference type="EMBL" id="RND00350.1"/>
    </source>
</evidence>
<feature type="domain" description="Amidohydrolase 3" evidence="1">
    <location>
        <begin position="47"/>
        <end position="523"/>
    </location>
</feature>
<dbReference type="Gene3D" id="3.10.310.70">
    <property type="match status" value="1"/>
</dbReference>
<protein>
    <submittedName>
        <fullName evidence="2">Amidohydrolase</fullName>
    </submittedName>
</protein>
<keyword evidence="3" id="KW-1185">Reference proteome</keyword>
<comment type="caution">
    <text evidence="2">The sequence shown here is derived from an EMBL/GenBank/DDBJ whole genome shotgun (WGS) entry which is preliminary data.</text>
</comment>
<dbReference type="GO" id="GO:0016810">
    <property type="term" value="F:hydrolase activity, acting on carbon-nitrogen (but not peptide) bonds"/>
    <property type="evidence" value="ECO:0007669"/>
    <property type="project" value="InterPro"/>
</dbReference>